<evidence type="ECO:0000256" key="3">
    <source>
        <dbReference type="ARBA" id="ARBA00022845"/>
    </source>
</evidence>
<comment type="caution">
    <text evidence="8">The sequence shown here is derived from an EMBL/GenBank/DDBJ whole genome shotgun (WGS) entry which is preliminary data.</text>
</comment>
<dbReference type="EMBL" id="MPUK01000007">
    <property type="protein sequence ID" value="ONH66366.1"/>
    <property type="molecule type" value="Genomic_DNA"/>
</dbReference>
<name>A0A1V2L528_CYBFA</name>
<reference evidence="9" key="1">
    <citation type="journal article" date="2017" name="Genome Announc.">
        <title>Genome sequences of Cyberlindnera fabianii 65, Pichia kudriavzevii 129, and Saccharomyces cerevisiae 131 isolated from fermented masau fruits in Zimbabwe.</title>
        <authorList>
            <person name="van Rijswijck I.M.H."/>
            <person name="Derks M.F.L."/>
            <person name="Abee T."/>
            <person name="de Ridder D."/>
            <person name="Smid E.J."/>
        </authorList>
    </citation>
    <scope>NUCLEOTIDE SEQUENCE [LARGE SCALE GENOMIC DNA]</scope>
    <source>
        <strain evidence="9">65</strain>
    </source>
</reference>
<dbReference type="AlphaFoldDB" id="A0A1V2L528"/>
<feature type="compositionally biased region" description="Low complexity" evidence="7">
    <location>
        <begin position="37"/>
        <end position="56"/>
    </location>
</feature>
<evidence type="ECO:0000256" key="4">
    <source>
        <dbReference type="ARBA" id="ARBA00022946"/>
    </source>
</evidence>
<comment type="subcellular location">
    <subcellularLocation>
        <location evidence="1 6">Mitochondrion</location>
    </subcellularLocation>
</comment>
<evidence type="ECO:0000256" key="1">
    <source>
        <dbReference type="ARBA" id="ARBA00004173"/>
    </source>
</evidence>
<evidence type="ECO:0000256" key="2">
    <source>
        <dbReference type="ARBA" id="ARBA00008176"/>
    </source>
</evidence>
<sequence length="502" mass="55851">MASKHAVDTTTHVVKSSTSLNFFSNAAKSTVTQTPFASSSSPSSSSSSSTSASSTSIPTPLRRSHPHGKRSAKPNVVRSTIEPIYPFINMNEVYKLQSVLRRKLDVPYKGILSSGRDYVGSCVAFPTHREALGLASELRDEFYQLQIVSAHQDVVDLKNIDLKVTSLIEDALKNGVTYEALVGLLEMKIQNEDGHQITSAQKMGYLIENYLNKDTIETVYKCVETFVLQADNPQTALRAFTHINLSTIKLGYRQNQRFFELVETLYNTIIDTYPALNTTPDVRISYLDALIHYKRNTQAYQILVSLSKDGYSPTPQLVAKYIKNITIKKGNSNTAILQQLLHLDNVIFTTISPTTLKPLLAITTTIDEISSLLDLLQLHHPDTIASLIPHIESDIVTALSNANKNKAKTNNAQTFATRLAVLTRIANWSAWCNDTKKFIIKDGVKAGMYILPRILLDEVELTDEEKQEILRFYLATKGKESQEEPGRDALSLAELVAALEKV</sequence>
<keyword evidence="5 6" id="KW-0496">Mitochondrion</keyword>
<evidence type="ECO:0000256" key="5">
    <source>
        <dbReference type="ARBA" id="ARBA00023128"/>
    </source>
</evidence>
<keyword evidence="4 6" id="KW-0809">Transit peptide</keyword>
<keyword evidence="9" id="KW-1185">Reference proteome</keyword>
<accession>A0A1V2L528</accession>
<keyword evidence="3 6" id="KW-0810">Translation regulation</keyword>
<comment type="function">
    <text evidence="6">Required for translation of the mitochondrial OLI1 transcript encoding subunit 9 of mitochondrial ATP synthase.</text>
</comment>
<proteinExistence type="inferred from homology"/>
<dbReference type="InterPro" id="IPR031467">
    <property type="entry name" value="Aep1"/>
</dbReference>
<gene>
    <name evidence="8" type="ORF">BON22_3831</name>
</gene>
<dbReference type="GO" id="GO:0005739">
    <property type="term" value="C:mitochondrion"/>
    <property type="evidence" value="ECO:0007669"/>
    <property type="project" value="UniProtKB-SubCell"/>
</dbReference>
<dbReference type="GO" id="GO:0045182">
    <property type="term" value="F:translation regulator activity"/>
    <property type="evidence" value="ECO:0007669"/>
    <property type="project" value="InterPro"/>
</dbReference>
<organism evidence="8 9">
    <name type="scientific">Cyberlindnera fabianii</name>
    <name type="common">Yeast</name>
    <name type="synonym">Hansenula fabianii</name>
    <dbReference type="NCBI Taxonomy" id="36022"/>
    <lineage>
        <taxon>Eukaryota</taxon>
        <taxon>Fungi</taxon>
        <taxon>Dikarya</taxon>
        <taxon>Ascomycota</taxon>
        <taxon>Saccharomycotina</taxon>
        <taxon>Saccharomycetes</taxon>
        <taxon>Phaffomycetales</taxon>
        <taxon>Phaffomycetaceae</taxon>
        <taxon>Cyberlindnera</taxon>
    </lineage>
</organism>
<feature type="region of interest" description="Disordered" evidence="7">
    <location>
        <begin position="33"/>
        <end position="75"/>
    </location>
</feature>
<evidence type="ECO:0000256" key="7">
    <source>
        <dbReference type="SAM" id="MobiDB-lite"/>
    </source>
</evidence>
<feature type="compositionally biased region" description="Basic residues" evidence="7">
    <location>
        <begin position="62"/>
        <end position="72"/>
    </location>
</feature>
<dbReference type="VEuPathDB" id="FungiDB:BON22_3831"/>
<protein>
    <recommendedName>
        <fullName evidence="6">ATPase expression protein 1</fullName>
    </recommendedName>
</protein>
<evidence type="ECO:0000256" key="6">
    <source>
        <dbReference type="RuleBase" id="RU362136"/>
    </source>
</evidence>
<dbReference type="OMA" id="THNEPTI"/>
<dbReference type="Pfam" id="PF17049">
    <property type="entry name" value="AEP1"/>
    <property type="match status" value="1"/>
</dbReference>
<evidence type="ECO:0000313" key="9">
    <source>
        <dbReference type="Proteomes" id="UP000189513"/>
    </source>
</evidence>
<comment type="similarity">
    <text evidence="2 6">Belongs to the AEP1 family.</text>
</comment>
<evidence type="ECO:0000313" key="8">
    <source>
        <dbReference type="EMBL" id="ONH66366.1"/>
    </source>
</evidence>
<dbReference type="Proteomes" id="UP000189513">
    <property type="component" value="Unassembled WGS sequence"/>
</dbReference>